<reference evidence="3" key="1">
    <citation type="submission" date="2025-08" db="UniProtKB">
        <authorList>
            <consortium name="Ensembl"/>
        </authorList>
    </citation>
    <scope>IDENTIFICATION</scope>
</reference>
<dbReference type="Proteomes" id="UP000261540">
    <property type="component" value="Unplaced"/>
</dbReference>
<evidence type="ECO:0000256" key="2">
    <source>
        <dbReference type="SAM" id="MobiDB-lite"/>
    </source>
</evidence>
<feature type="region of interest" description="Disordered" evidence="2">
    <location>
        <begin position="341"/>
        <end position="361"/>
    </location>
</feature>
<feature type="compositionally biased region" description="Basic and acidic residues" evidence="2">
    <location>
        <begin position="77"/>
        <end position="90"/>
    </location>
</feature>
<feature type="region of interest" description="Disordered" evidence="2">
    <location>
        <begin position="262"/>
        <end position="281"/>
    </location>
</feature>
<reference evidence="3" key="2">
    <citation type="submission" date="2025-09" db="UniProtKB">
        <authorList>
            <consortium name="Ensembl"/>
        </authorList>
    </citation>
    <scope>IDENTIFICATION</scope>
</reference>
<evidence type="ECO:0000313" key="4">
    <source>
        <dbReference type="Proteomes" id="UP000261540"/>
    </source>
</evidence>
<feature type="compositionally biased region" description="Low complexity" evidence="2">
    <location>
        <begin position="312"/>
        <end position="321"/>
    </location>
</feature>
<accession>A0A3B3R0X8</accession>
<dbReference type="GeneTree" id="ENSGT00390000017916"/>
<dbReference type="STRING" id="1676925.ENSPKIP00000012043"/>
<dbReference type="OrthoDB" id="10014807at2759"/>
<proteinExistence type="predicted"/>
<evidence type="ECO:0000313" key="3">
    <source>
        <dbReference type="Ensembl" id="ENSPKIP00000012043.1"/>
    </source>
</evidence>
<organism evidence="3 4">
    <name type="scientific">Paramormyrops kingsleyae</name>
    <dbReference type="NCBI Taxonomy" id="1676925"/>
    <lineage>
        <taxon>Eukaryota</taxon>
        <taxon>Metazoa</taxon>
        <taxon>Chordata</taxon>
        <taxon>Craniata</taxon>
        <taxon>Vertebrata</taxon>
        <taxon>Euteleostomi</taxon>
        <taxon>Actinopterygii</taxon>
        <taxon>Neopterygii</taxon>
        <taxon>Teleostei</taxon>
        <taxon>Osteoglossocephala</taxon>
        <taxon>Osteoglossomorpha</taxon>
        <taxon>Osteoglossiformes</taxon>
        <taxon>Mormyridae</taxon>
        <taxon>Paramormyrops</taxon>
    </lineage>
</organism>
<feature type="region of interest" description="Disordered" evidence="2">
    <location>
        <begin position="158"/>
        <end position="178"/>
    </location>
</feature>
<feature type="compositionally biased region" description="Basic and acidic residues" evidence="2">
    <location>
        <begin position="345"/>
        <end position="361"/>
    </location>
</feature>
<keyword evidence="4" id="KW-1185">Reference proteome</keyword>
<dbReference type="GO" id="GO:0034451">
    <property type="term" value="C:centriolar satellite"/>
    <property type="evidence" value="ECO:0007669"/>
    <property type="project" value="TreeGrafter"/>
</dbReference>
<dbReference type="InterPro" id="IPR029343">
    <property type="entry name" value="CCDC14"/>
</dbReference>
<evidence type="ECO:0000256" key="1">
    <source>
        <dbReference type="SAM" id="Coils"/>
    </source>
</evidence>
<feature type="region of interest" description="Disordered" evidence="2">
    <location>
        <begin position="77"/>
        <end position="106"/>
    </location>
</feature>
<name>A0A3B3R0X8_9TELE</name>
<feature type="region of interest" description="Disordered" evidence="2">
    <location>
        <begin position="643"/>
        <end position="667"/>
    </location>
</feature>
<feature type="region of interest" description="Disordered" evidence="2">
    <location>
        <begin position="295"/>
        <end position="328"/>
    </location>
</feature>
<feature type="compositionally biased region" description="Polar residues" evidence="2">
    <location>
        <begin position="643"/>
        <end position="653"/>
    </location>
</feature>
<dbReference type="AlphaFoldDB" id="A0A3B3R0X8"/>
<dbReference type="PANTHER" id="PTHR22367">
    <property type="entry name" value="COILED-COIL DOMAIN-CONTAINING PROTEIN 14"/>
    <property type="match status" value="1"/>
</dbReference>
<dbReference type="GO" id="GO:0071539">
    <property type="term" value="P:protein localization to centrosome"/>
    <property type="evidence" value="ECO:0007669"/>
    <property type="project" value="TreeGrafter"/>
</dbReference>
<dbReference type="Pfam" id="PF15254">
    <property type="entry name" value="CCDC14"/>
    <property type="match status" value="2"/>
</dbReference>
<feature type="compositionally biased region" description="Polar residues" evidence="2">
    <location>
        <begin position="262"/>
        <end position="275"/>
    </location>
</feature>
<dbReference type="Ensembl" id="ENSPKIT00000036426.1">
    <property type="protein sequence ID" value="ENSPKIP00000012043.1"/>
    <property type="gene ID" value="ENSPKIG00000025623.1"/>
</dbReference>
<sequence>MAKQGLVKQHKVISSGRLLSAGRGTAGKKKVQGRCPAPVDPCYSLYSTDSEDQVTTIHKGLDRCAALLNGILKTEKTEAKSSCSKPERPAPSKAKSKLAPGKSEAVRMKPPRRICSIAPSNTRSAVQKKILSSQLFPAVQEQHCIHVLETPFGQPVSVPETELSSRSRPGVGHQTHIQSSLPITELKNPPVFKCRLTTSTPILSADGANNSVPSEPCVLNSALCQRCSGRENYAPLKSDHLPCSDPAAVGSLCEEPTWGARLTQQSPVPDSQGSALQRPEGPASLQALCDPMQLERSVPGVGPHGGGELQPGETSEYSEGSSTEDDELDCVDVTPVRDMGCQSGLEKHQSPPREKSLSPEKTAKKVLTVKGLLGELKALVLRKADCEALRLIAEVEQSINLLPSLVGGTNVQAEIALAVQPLRNENVQLRRRLRIVNQQLMERERVEREARPADCNFELISLQSVNLSLQSQLKEAQKDIEALQKRNKVLQQENSKLRKDAEDKQRELHESKQQCELDISRIKMDVDAALSEMKSCLSKLQESQEEKNLLNMHLQQKEAEINRLKELTRHLPDNQSGLSEFHRENDAFNPTSHLSKTVLDLFEDEQKVACPFDPASDPVHVYLKTLDTSGQVPLNHGYSSDKPTTCSGWNSRGTVKLPESSRSPKHRDIATTENKLFNFTLCKVPELEKITYIPLKETKKVQSVSPPKLLENKNIVLNGQEPKILSHSLEKLHLCKNHLSVTDHDFPITNLAVTHPSRSKNVTPLSEQQHLVPPKNIGVNVNRASVSTLDSTFLSSEAKSMVSNCSSSSWTTFNTQDELDFRSGLAALDASIANLQKTLQSDLKI</sequence>
<feature type="coiled-coil region" evidence="1">
    <location>
        <begin position="459"/>
        <end position="567"/>
    </location>
</feature>
<keyword evidence="1" id="KW-0175">Coiled coil</keyword>
<dbReference type="PANTHER" id="PTHR22367:SF2">
    <property type="entry name" value="COILED-COIL DOMAIN-CONTAINING PROTEIN 14"/>
    <property type="match status" value="1"/>
</dbReference>
<protein>
    <submittedName>
        <fullName evidence="3">Coiled-coil domain containing 14</fullName>
    </submittedName>
</protein>